<dbReference type="Proteomes" id="UP000013988">
    <property type="component" value="Unassembled WGS sequence"/>
</dbReference>
<evidence type="ECO:0000313" key="2">
    <source>
        <dbReference type="EMBL" id="EOR20655.1"/>
    </source>
</evidence>
<feature type="coiled-coil region" evidence="1">
    <location>
        <begin position="11"/>
        <end position="94"/>
    </location>
</feature>
<accession>R9BVB9</accession>
<proteinExistence type="predicted"/>
<sequence>MLNFNEEFLKLEEDKNTLKKLKTKLSNIDLEITKTNTSLKELKKILSKEEKDVSNLESFSLSYIYYKIKGSLDEKLSEEKIEFLQAQAKFLECEDYLNRLASDKKKILNNISELGDIDLKHENLLNTSSQYILNLNNESSKEISLLLDKMKSASLNLKEIQEAIFEGNKLVPYIDEAISHLNSAQNWGIYDMLGGDFLATMAKRSKMEDASKSINDIKIMLNRYNTELSDLSDEISISLNLNSFDGIMDYIFDNFFTDYFIQGKINSALDSTRNLQSKVNMIQSNLTNKSKDYSKKIEYLKNALEIEIKKY</sequence>
<evidence type="ECO:0000256" key="1">
    <source>
        <dbReference type="SAM" id="Coils"/>
    </source>
</evidence>
<dbReference type="OrthoDB" id="3540923at2"/>
<protein>
    <submittedName>
        <fullName evidence="2">Uncharacterized protein</fullName>
    </submittedName>
</protein>
<evidence type="ECO:0000313" key="3">
    <source>
        <dbReference type="Proteomes" id="UP000013988"/>
    </source>
</evidence>
<dbReference type="EMBL" id="ASRV01000190">
    <property type="protein sequence ID" value="EOR20655.1"/>
    <property type="molecule type" value="Genomic_DNA"/>
</dbReference>
<organism evidence="2 3">
    <name type="scientific">Clostridium sartagoforme AAU1</name>
    <dbReference type="NCBI Taxonomy" id="1202534"/>
    <lineage>
        <taxon>Bacteria</taxon>
        <taxon>Bacillati</taxon>
        <taxon>Bacillota</taxon>
        <taxon>Clostridia</taxon>
        <taxon>Eubacteriales</taxon>
        <taxon>Clostridiaceae</taxon>
        <taxon>Clostridium</taxon>
    </lineage>
</organism>
<dbReference type="RefSeq" id="WP_016208456.1">
    <property type="nucleotide sequence ID" value="NZ_ASRV01000190.1"/>
</dbReference>
<feature type="coiled-coil region" evidence="1">
    <location>
        <begin position="207"/>
        <end position="234"/>
    </location>
</feature>
<gene>
    <name evidence="2" type="ORF">A500_16020</name>
</gene>
<comment type="caution">
    <text evidence="2">The sequence shown here is derived from an EMBL/GenBank/DDBJ whole genome shotgun (WGS) entry which is preliminary data.</text>
</comment>
<name>R9BVB9_9CLOT</name>
<dbReference type="AlphaFoldDB" id="R9BVB9"/>
<reference evidence="2 3" key="1">
    <citation type="submission" date="2013-03" db="EMBL/GenBank/DDBJ databases">
        <title>Whole genome shotgun sequencing of Clostridium sartagoforme AAU1.</title>
        <authorList>
            <person name="Joshi C.G."/>
            <person name="Duggirala S.M."/>
            <person name="Nathani N.M."/>
            <person name="Bhatt V.D."/>
            <person name="Patel A.K."/>
            <person name="Pandya P.R."/>
            <person name="KaPatel J.A."/>
        </authorList>
    </citation>
    <scope>NUCLEOTIDE SEQUENCE [LARGE SCALE GENOMIC DNA]</scope>
    <source>
        <strain evidence="2 3">AAU1</strain>
    </source>
</reference>
<keyword evidence="1" id="KW-0175">Coiled coil</keyword>
<dbReference type="PATRIC" id="fig|1202534.3.peg.3173"/>
<keyword evidence="3" id="KW-1185">Reference proteome</keyword>